<comment type="caution">
    <text evidence="1">The sequence shown here is derived from an EMBL/GenBank/DDBJ whole genome shotgun (WGS) entry which is preliminary data.</text>
</comment>
<keyword evidence="2" id="KW-1185">Reference proteome</keyword>
<dbReference type="Proteomes" id="UP001596328">
    <property type="component" value="Unassembled WGS sequence"/>
</dbReference>
<sequence length="44" mass="4892">MRDNIAEAQTALAHAIDSESYDQLSAKDQAYLQEAAHFLTLVQN</sequence>
<proteinExistence type="predicted"/>
<dbReference type="AlphaFoldDB" id="A0ABD5RUF6"/>
<gene>
    <name evidence="1" type="ORF">ACFQE1_00225</name>
</gene>
<protein>
    <submittedName>
        <fullName evidence="1">Uncharacterized protein</fullName>
    </submittedName>
</protein>
<evidence type="ECO:0000313" key="1">
    <source>
        <dbReference type="EMBL" id="MFC6722854.1"/>
    </source>
</evidence>
<organism evidence="1 2">
    <name type="scientific">Halobium palmae</name>
    <dbReference type="NCBI Taxonomy" id="1776492"/>
    <lineage>
        <taxon>Archaea</taxon>
        <taxon>Methanobacteriati</taxon>
        <taxon>Methanobacteriota</taxon>
        <taxon>Stenosarchaea group</taxon>
        <taxon>Halobacteria</taxon>
        <taxon>Halobacteriales</taxon>
        <taxon>Haloferacaceae</taxon>
        <taxon>Halobium</taxon>
    </lineage>
</organism>
<evidence type="ECO:0000313" key="2">
    <source>
        <dbReference type="Proteomes" id="UP001596328"/>
    </source>
</evidence>
<name>A0ABD5RUF6_9EURY</name>
<accession>A0ABD5RUF6</accession>
<dbReference type="EMBL" id="JBHSWU010000001">
    <property type="protein sequence ID" value="MFC6722854.1"/>
    <property type="molecule type" value="Genomic_DNA"/>
</dbReference>
<reference evidence="1 2" key="1">
    <citation type="journal article" date="2019" name="Int. J. Syst. Evol. Microbiol.">
        <title>The Global Catalogue of Microorganisms (GCM) 10K type strain sequencing project: providing services to taxonomists for standard genome sequencing and annotation.</title>
        <authorList>
            <consortium name="The Broad Institute Genomics Platform"/>
            <consortium name="The Broad Institute Genome Sequencing Center for Infectious Disease"/>
            <person name="Wu L."/>
            <person name="Ma J."/>
        </authorList>
    </citation>
    <scope>NUCLEOTIDE SEQUENCE [LARGE SCALE GENOMIC DNA]</scope>
    <source>
        <strain evidence="1 2">NBRC 111368</strain>
    </source>
</reference>